<feature type="compositionally biased region" description="Gly residues" evidence="4">
    <location>
        <begin position="338"/>
        <end position="347"/>
    </location>
</feature>
<organism evidence="6 7">
    <name type="scientific">Chelydra serpentina</name>
    <name type="common">Snapping turtle</name>
    <name type="synonym">Testudo serpentina</name>
    <dbReference type="NCBI Taxonomy" id="8475"/>
    <lineage>
        <taxon>Eukaryota</taxon>
        <taxon>Metazoa</taxon>
        <taxon>Chordata</taxon>
        <taxon>Craniata</taxon>
        <taxon>Vertebrata</taxon>
        <taxon>Euteleostomi</taxon>
        <taxon>Archelosauria</taxon>
        <taxon>Testudinata</taxon>
        <taxon>Testudines</taxon>
        <taxon>Cryptodira</taxon>
        <taxon>Durocryptodira</taxon>
        <taxon>Americhelydia</taxon>
        <taxon>Chelydroidea</taxon>
        <taxon>Chelydridae</taxon>
        <taxon>Chelydra</taxon>
    </lineage>
</organism>
<dbReference type="PANTHER" id="PTHR24211:SF19">
    <property type="entry name" value="PRICKLE PLANAR CELL POLARITY PROTEIN 3"/>
    <property type="match status" value="1"/>
</dbReference>
<feature type="compositionally biased region" description="Low complexity" evidence="4">
    <location>
        <begin position="196"/>
        <end position="207"/>
    </location>
</feature>
<keyword evidence="7" id="KW-1185">Reference proteome</keyword>
<evidence type="ECO:0000256" key="1">
    <source>
        <dbReference type="ARBA" id="ARBA00022723"/>
    </source>
</evidence>
<dbReference type="GO" id="GO:0046872">
    <property type="term" value="F:metal ion binding"/>
    <property type="evidence" value="ECO:0007669"/>
    <property type="project" value="UniProtKB-KW"/>
</dbReference>
<comment type="caution">
    <text evidence="6">The sequence shown here is derived from an EMBL/GenBank/DDBJ whole genome shotgun (WGS) entry which is preliminary data.</text>
</comment>
<gene>
    <name evidence="6" type="primary">PRICKLE3</name>
    <name evidence="6" type="ORF">G0U57_013453</name>
</gene>
<feature type="region of interest" description="Disordered" evidence="4">
    <location>
        <begin position="57"/>
        <end position="359"/>
    </location>
</feature>
<protein>
    <submittedName>
        <fullName evidence="6">Prickle planar cell polarity protein 3</fullName>
    </submittedName>
</protein>
<feature type="domain" description="LIM zinc-binding" evidence="5">
    <location>
        <begin position="1"/>
        <end position="47"/>
    </location>
</feature>
<keyword evidence="2" id="KW-0862">Zinc</keyword>
<dbReference type="InterPro" id="IPR047120">
    <property type="entry name" value="Pk/Esn/Tes"/>
</dbReference>
<evidence type="ECO:0000256" key="3">
    <source>
        <dbReference type="ARBA" id="ARBA00023038"/>
    </source>
</evidence>
<feature type="compositionally biased region" description="Low complexity" evidence="4">
    <location>
        <begin position="170"/>
        <end position="187"/>
    </location>
</feature>
<name>A0A8T1RWB4_CHESE</name>
<dbReference type="InterPro" id="IPR001781">
    <property type="entry name" value="Znf_LIM"/>
</dbReference>
<proteinExistence type="predicted"/>
<sequence length="359" mass="37258">GISQGQMTYEGQHWHATDTCFCCTRCRLPLLGKPFLPKAGQIFCSRGCSLGGDDASASDSCDSALHGPRPQDGRRAPPRRPPVARSVSFAGRPTPARGADPGGRRSWSGTPGAEERGEPAGCTSRGTSTCPTPPEEEEGGSGSRFQRGVPHRHSMPELGLAPAKGADWTSSSVSKLSVSPRLSQGPPLEGGGAAAGEGAFPRGAAPRVSFREPLVAGEPGGPRSAQLHRRRPRARPCSSDNALHLAGEREPEGGLPPEEQGPGGRPLVYSASEGAFPPSHRHRYPRGRGSAWRNSSSSSSSSSDSEEEGYFLGEPIPLPPHLRGGAGPPPPAEAGAPQQGGGKGHQGLRGPRDRSCVVA</sequence>
<evidence type="ECO:0000313" key="7">
    <source>
        <dbReference type="Proteomes" id="UP000765507"/>
    </source>
</evidence>
<evidence type="ECO:0000256" key="2">
    <source>
        <dbReference type="ARBA" id="ARBA00022833"/>
    </source>
</evidence>
<evidence type="ECO:0000256" key="4">
    <source>
        <dbReference type="SAM" id="MobiDB-lite"/>
    </source>
</evidence>
<reference evidence="6 7" key="1">
    <citation type="journal article" date="2020" name="G3 (Bethesda)">
        <title>Draft Genome of the Common Snapping Turtle, Chelydra serpentina, a Model for Phenotypic Plasticity in Reptiles.</title>
        <authorList>
            <person name="Das D."/>
            <person name="Singh S.K."/>
            <person name="Bierstedt J."/>
            <person name="Erickson A."/>
            <person name="Galli G.L.J."/>
            <person name="Crossley D.A. 2nd"/>
            <person name="Rhen T."/>
        </authorList>
    </citation>
    <scope>NUCLEOTIDE SEQUENCE [LARGE SCALE GENOMIC DNA]</scope>
    <source>
        <strain evidence="6">KW</strain>
    </source>
</reference>
<dbReference type="SMART" id="SM00132">
    <property type="entry name" value="LIM"/>
    <property type="match status" value="1"/>
</dbReference>
<dbReference type="Proteomes" id="UP000765507">
    <property type="component" value="Unassembled WGS sequence"/>
</dbReference>
<dbReference type="EMBL" id="JAHGAV010003738">
    <property type="protein sequence ID" value="KAG6920827.1"/>
    <property type="molecule type" value="Genomic_DNA"/>
</dbReference>
<evidence type="ECO:0000259" key="5">
    <source>
        <dbReference type="SMART" id="SM00132"/>
    </source>
</evidence>
<dbReference type="PANTHER" id="PTHR24211">
    <property type="entry name" value="LIM DOMAIN-CONTAINING PROTEIN"/>
    <property type="match status" value="1"/>
</dbReference>
<keyword evidence="1" id="KW-0479">Metal-binding</keyword>
<feature type="non-terminal residue" evidence="6">
    <location>
        <position position="1"/>
    </location>
</feature>
<dbReference type="AlphaFoldDB" id="A0A8T1RWB4"/>
<dbReference type="OrthoDB" id="9180298at2759"/>
<dbReference type="Gene3D" id="2.10.110.10">
    <property type="entry name" value="Cysteine Rich Protein"/>
    <property type="match status" value="1"/>
</dbReference>
<keyword evidence="3" id="KW-0440">LIM domain</keyword>
<accession>A0A8T1RWB4</accession>
<feature type="compositionally biased region" description="Basic and acidic residues" evidence="4">
    <location>
        <begin position="350"/>
        <end position="359"/>
    </location>
</feature>
<evidence type="ECO:0000313" key="6">
    <source>
        <dbReference type="EMBL" id="KAG6920827.1"/>
    </source>
</evidence>
<feature type="compositionally biased region" description="Low complexity" evidence="4">
    <location>
        <begin position="57"/>
        <end position="68"/>
    </location>
</feature>